<gene>
    <name evidence="2" type="ORF">Daura_38295</name>
</gene>
<evidence type="ECO:0000256" key="1">
    <source>
        <dbReference type="SAM" id="Phobius"/>
    </source>
</evidence>
<dbReference type="RefSeq" id="WP_162189880.1">
    <property type="nucleotide sequence ID" value="NZ_CP073767.1"/>
</dbReference>
<feature type="transmembrane region" description="Helical" evidence="1">
    <location>
        <begin position="42"/>
        <end position="61"/>
    </location>
</feature>
<accession>A0A9Q9IDQ1</accession>
<keyword evidence="1" id="KW-0812">Transmembrane</keyword>
<proteinExistence type="predicted"/>
<name>A0A9Q9IDQ1_9ACTN</name>
<feature type="transmembrane region" description="Helical" evidence="1">
    <location>
        <begin position="101"/>
        <end position="118"/>
    </location>
</feature>
<organism evidence="2 3">
    <name type="scientific">Dactylosporangium aurantiacum</name>
    <dbReference type="NCBI Taxonomy" id="35754"/>
    <lineage>
        <taxon>Bacteria</taxon>
        <taxon>Bacillati</taxon>
        <taxon>Actinomycetota</taxon>
        <taxon>Actinomycetes</taxon>
        <taxon>Micromonosporales</taxon>
        <taxon>Micromonosporaceae</taxon>
        <taxon>Dactylosporangium</taxon>
    </lineage>
</organism>
<evidence type="ECO:0000313" key="3">
    <source>
        <dbReference type="Proteomes" id="UP001058003"/>
    </source>
</evidence>
<dbReference type="Proteomes" id="UP001058003">
    <property type="component" value="Chromosome"/>
</dbReference>
<keyword evidence="3" id="KW-1185">Reference proteome</keyword>
<dbReference type="AlphaFoldDB" id="A0A9Q9IDQ1"/>
<sequence length="131" mass="14011">MGTLVLLDPARVLGGIVGERAAPQVRASFAYDEGFLQLRGPVLLALLVTGIGVQAALVWHGRWGTRLHHVDTVHTLLTCAGLTWVLGAGPVFTAAATDQTAKGFTGLIVLVSLVDLAVRARRHHVRRALHR</sequence>
<keyword evidence="1" id="KW-1133">Transmembrane helix</keyword>
<reference evidence="2" key="1">
    <citation type="submission" date="2021-04" db="EMBL/GenBank/DDBJ databases">
        <title>Dactylosporangium aurantiacum NRRL B-8018 full assembly.</title>
        <authorList>
            <person name="Hartkoorn R.C."/>
            <person name="Beaudoing E."/>
            <person name="Hot D."/>
        </authorList>
    </citation>
    <scope>NUCLEOTIDE SEQUENCE</scope>
    <source>
        <strain evidence="2">NRRL B-8018</strain>
    </source>
</reference>
<feature type="transmembrane region" description="Helical" evidence="1">
    <location>
        <begin position="73"/>
        <end position="95"/>
    </location>
</feature>
<evidence type="ECO:0000313" key="2">
    <source>
        <dbReference type="EMBL" id="UWZ52460.1"/>
    </source>
</evidence>
<dbReference type="EMBL" id="CP073767">
    <property type="protein sequence ID" value="UWZ52460.1"/>
    <property type="molecule type" value="Genomic_DNA"/>
</dbReference>
<keyword evidence="1" id="KW-0472">Membrane</keyword>
<dbReference type="KEGG" id="daur:Daura_38295"/>
<protein>
    <submittedName>
        <fullName evidence="2">Uncharacterized protein</fullName>
    </submittedName>
</protein>